<feature type="compositionally biased region" description="Polar residues" evidence="1">
    <location>
        <begin position="10"/>
        <end position="22"/>
    </location>
</feature>
<dbReference type="EMBL" id="VYYT01000300">
    <property type="protein sequence ID" value="KAK2745826.1"/>
    <property type="molecule type" value="Genomic_DNA"/>
</dbReference>
<gene>
    <name evidence="2" type="ORF">CKAH01_06730</name>
</gene>
<sequence length="81" mass="8910">MEAIRGRESFTASSSVLTASSYHNDRNPSTELTPETTMAWPTDRQAHFQSRPAKLGDYRRDGSEAGVSNLATGWNSNIACF</sequence>
<evidence type="ECO:0000256" key="1">
    <source>
        <dbReference type="SAM" id="MobiDB-lite"/>
    </source>
</evidence>
<comment type="caution">
    <text evidence="2">The sequence shown here is derived from an EMBL/GenBank/DDBJ whole genome shotgun (WGS) entry which is preliminary data.</text>
</comment>
<evidence type="ECO:0000313" key="2">
    <source>
        <dbReference type="EMBL" id="KAK2745826.1"/>
    </source>
</evidence>
<name>A0AAD9Y6T6_COLKA</name>
<dbReference type="AlphaFoldDB" id="A0AAD9Y6T6"/>
<accession>A0AAD9Y6T6</accession>
<protein>
    <submittedName>
        <fullName evidence="2">Uncharacterized protein</fullName>
    </submittedName>
</protein>
<dbReference type="Proteomes" id="UP001281614">
    <property type="component" value="Unassembled WGS sequence"/>
</dbReference>
<organism evidence="2 3">
    <name type="scientific">Colletotrichum kahawae</name>
    <name type="common">Coffee berry disease fungus</name>
    <dbReference type="NCBI Taxonomy" id="34407"/>
    <lineage>
        <taxon>Eukaryota</taxon>
        <taxon>Fungi</taxon>
        <taxon>Dikarya</taxon>
        <taxon>Ascomycota</taxon>
        <taxon>Pezizomycotina</taxon>
        <taxon>Sordariomycetes</taxon>
        <taxon>Hypocreomycetidae</taxon>
        <taxon>Glomerellales</taxon>
        <taxon>Glomerellaceae</taxon>
        <taxon>Colletotrichum</taxon>
        <taxon>Colletotrichum gloeosporioides species complex</taxon>
    </lineage>
</organism>
<reference evidence="2" key="1">
    <citation type="submission" date="2023-02" db="EMBL/GenBank/DDBJ databases">
        <title>Colletotrichum kahawae CIFC_Que2 genome sequencing and assembly.</title>
        <authorList>
            <person name="Baroncelli R."/>
        </authorList>
    </citation>
    <scope>NUCLEOTIDE SEQUENCE</scope>
    <source>
        <strain evidence="2">CIFC_Que2</strain>
    </source>
</reference>
<feature type="region of interest" description="Disordered" evidence="1">
    <location>
        <begin position="1"/>
        <end position="45"/>
    </location>
</feature>
<evidence type="ECO:0000313" key="3">
    <source>
        <dbReference type="Proteomes" id="UP001281614"/>
    </source>
</evidence>
<proteinExistence type="predicted"/>
<keyword evidence="3" id="KW-1185">Reference proteome</keyword>